<dbReference type="Pfam" id="PF02493">
    <property type="entry name" value="MORN"/>
    <property type="match status" value="4"/>
</dbReference>
<organism evidence="3 4">
    <name type="scientific">Alcaligenes endophyticus</name>
    <dbReference type="NCBI Taxonomy" id="1929088"/>
    <lineage>
        <taxon>Bacteria</taxon>
        <taxon>Pseudomonadati</taxon>
        <taxon>Pseudomonadota</taxon>
        <taxon>Betaproteobacteria</taxon>
        <taxon>Burkholderiales</taxon>
        <taxon>Alcaligenaceae</taxon>
        <taxon>Alcaligenes</taxon>
    </lineage>
</organism>
<gene>
    <name evidence="3" type="ORF">LMS43_02395</name>
</gene>
<keyword evidence="4" id="KW-1185">Reference proteome</keyword>
<evidence type="ECO:0000313" key="3">
    <source>
        <dbReference type="EMBL" id="MDN4120132.1"/>
    </source>
</evidence>
<evidence type="ECO:0000313" key="4">
    <source>
        <dbReference type="Proteomes" id="UP001168613"/>
    </source>
</evidence>
<feature type="signal peptide" evidence="2">
    <location>
        <begin position="1"/>
        <end position="20"/>
    </location>
</feature>
<evidence type="ECO:0000256" key="2">
    <source>
        <dbReference type="SAM" id="SignalP"/>
    </source>
</evidence>
<feature type="chain" id="PRO_5047531952" description="MORN repeat-containing protein" evidence="2">
    <location>
        <begin position="21"/>
        <end position="229"/>
    </location>
</feature>
<proteinExistence type="predicted"/>
<evidence type="ECO:0008006" key="5">
    <source>
        <dbReference type="Google" id="ProtNLM"/>
    </source>
</evidence>
<dbReference type="EMBL" id="JAJHNU010000001">
    <property type="protein sequence ID" value="MDN4120132.1"/>
    <property type="molecule type" value="Genomic_DNA"/>
</dbReference>
<dbReference type="PANTHER" id="PTHR23084:SF263">
    <property type="entry name" value="MORN REPEAT-CONTAINING PROTEIN 1"/>
    <property type="match status" value="1"/>
</dbReference>
<dbReference type="SUPFAM" id="SSF82185">
    <property type="entry name" value="Histone H3 K4-specific methyltransferase SET7/9 N-terminal domain"/>
    <property type="match status" value="1"/>
</dbReference>
<dbReference type="PANTHER" id="PTHR23084">
    <property type="entry name" value="PHOSPHATIDYLINOSITOL-4-PHOSPHATE 5-KINASE RELATED"/>
    <property type="match status" value="1"/>
</dbReference>
<protein>
    <recommendedName>
        <fullName evidence="5">MORN repeat-containing protein</fullName>
    </recommendedName>
</protein>
<dbReference type="Gene3D" id="2.20.110.10">
    <property type="entry name" value="Histone H3 K4-specific methyltransferase SET7/9 N-terminal domain"/>
    <property type="match status" value="1"/>
</dbReference>
<dbReference type="InterPro" id="IPR003409">
    <property type="entry name" value="MORN"/>
</dbReference>
<accession>A0ABT8EFS4</accession>
<sequence length="229" mass="24985">MTVTRILLSFLLSVSGLAAADNCKVHSEALQASYEGDCVYGVAFGTGVATGADGSRYEGQFLGGYRSGQGTMRFATGDIYKGSWRLDQREGYGRYEYGEGSPWRGDVYEGYWKKDLMHGTGTYIFYPSGDRFEANWNQGGTDTVGTTTLTRRKWAYESSATALSEKGAHVCSVTTNGASPKNIATGIVRDALGDRLLVEVTSPEVLEEGTLTLNPRWDVITEWTLCSSR</sequence>
<comment type="caution">
    <text evidence="3">The sequence shown here is derived from an EMBL/GenBank/DDBJ whole genome shotgun (WGS) entry which is preliminary data.</text>
</comment>
<dbReference type="SMART" id="SM00698">
    <property type="entry name" value="MORN"/>
    <property type="match status" value="3"/>
</dbReference>
<dbReference type="Proteomes" id="UP001168613">
    <property type="component" value="Unassembled WGS sequence"/>
</dbReference>
<dbReference type="RefSeq" id="WP_266122534.1">
    <property type="nucleotide sequence ID" value="NZ_JAJHNU010000001.1"/>
</dbReference>
<reference evidence="3" key="1">
    <citation type="submission" date="2021-11" db="EMBL/GenBank/DDBJ databases">
        <title>Draft genome sequence of Alcaligenes endophyticus type strain CCUG 75668T.</title>
        <authorList>
            <person name="Salva-Serra F."/>
            <person name="Duran R.E."/>
            <person name="Seeger M."/>
            <person name="Moore E.R.B."/>
            <person name="Jaen-Luchoro D."/>
        </authorList>
    </citation>
    <scope>NUCLEOTIDE SEQUENCE</scope>
    <source>
        <strain evidence="3">CCUG 75668</strain>
    </source>
</reference>
<name>A0ABT8EFS4_9BURK</name>
<keyword evidence="1" id="KW-0677">Repeat</keyword>
<keyword evidence="2" id="KW-0732">Signal</keyword>
<evidence type="ECO:0000256" key="1">
    <source>
        <dbReference type="ARBA" id="ARBA00022737"/>
    </source>
</evidence>